<accession>A0A480A209</accession>
<gene>
    <name evidence="1" type="ORF">SR1949_41910</name>
</gene>
<reference evidence="2" key="1">
    <citation type="submission" date="2019-02" db="EMBL/GenBank/DDBJ databases">
        <title>Draft genome sequence of Sphaerospermopsis reniformis NIES-1949.</title>
        <authorList>
            <person name="Yamaguchi H."/>
            <person name="Suzuki S."/>
            <person name="Kawachi M."/>
        </authorList>
    </citation>
    <scope>NUCLEOTIDE SEQUENCE [LARGE SCALE GENOMIC DNA]</scope>
    <source>
        <strain evidence="2">NIES-1949</strain>
    </source>
</reference>
<dbReference type="AlphaFoldDB" id="A0A480A209"/>
<name>A0A480A209_9CYAN</name>
<organism evidence="1 2">
    <name type="scientific">Sphaerospermopsis reniformis</name>
    <dbReference type="NCBI Taxonomy" id="531300"/>
    <lineage>
        <taxon>Bacteria</taxon>
        <taxon>Bacillati</taxon>
        <taxon>Cyanobacteriota</taxon>
        <taxon>Cyanophyceae</taxon>
        <taxon>Nostocales</taxon>
        <taxon>Aphanizomenonaceae</taxon>
        <taxon>Sphaerospermopsis</taxon>
    </lineage>
</organism>
<evidence type="ECO:0000313" key="2">
    <source>
        <dbReference type="Proteomes" id="UP000300142"/>
    </source>
</evidence>
<proteinExistence type="predicted"/>
<sequence>MNNDLLSEYNFDYTKASPNRFTTTSEKSMLQTIPGIYKNGKIELSQTPQGITESSVFVTFLPTKPTTWPEIIINHQGIADNIIFESYRDELLPPPEIEL</sequence>
<comment type="caution">
    <text evidence="1">The sequence shown here is derived from an EMBL/GenBank/DDBJ whole genome shotgun (WGS) entry which is preliminary data.</text>
</comment>
<protein>
    <submittedName>
        <fullName evidence="1">Uncharacterized protein</fullName>
    </submittedName>
</protein>
<dbReference type="EMBL" id="BJCE01000205">
    <property type="protein sequence ID" value="GCL39070.1"/>
    <property type="molecule type" value="Genomic_DNA"/>
</dbReference>
<dbReference type="Proteomes" id="UP000300142">
    <property type="component" value="Unassembled WGS sequence"/>
</dbReference>
<keyword evidence="2" id="KW-1185">Reference proteome</keyword>
<evidence type="ECO:0000313" key="1">
    <source>
        <dbReference type="EMBL" id="GCL39070.1"/>
    </source>
</evidence>